<dbReference type="InterPro" id="IPR013737">
    <property type="entry name" value="Bac_rhamnosid_N"/>
</dbReference>
<evidence type="ECO:0000256" key="3">
    <source>
        <dbReference type="ARBA" id="ARBA00022801"/>
    </source>
</evidence>
<dbReference type="EC" id="3.2.1.40" evidence="2"/>
<sequence>MTYLREIILIFFLGVISTLNAQVKIKDVRVEGRENPLGINSLNPVFSWKLIAEKNGLRQVAYRIVVYSKDDLSSSSLMWDSKWKKSSNSLFVKYSGSVLSSSKKYFVKIQVKDNEGKSAESDVYNFQIGLLSSEDWSNAKWITLEKLPDSLINPLPLSSSRLQIREPYDLPVFRKSVNTKSNIKSSYAFVSGLGHFVLLLNGQKVENNFLEPGWTKYDKEAYYVVYDLTDKLNQGKNTFSVLLGNGFYYIPPIRGRFQKHKVAFGLPKVKMKVITEYQDGTIDVLNSDESWKVHKSPITFSSMYGGEDFDGNILPNIWTSNSYDDSNWKNAIIVDGPALKAQEIEPTRIMESFKPKNQKTLSHRKSIVYDFGQNASGIVTLKMSGNKGDTIRVYPAELLNNDGSANQKHSGSPHYYQYIFGDQKQVIWSPKFTYYGLRYAEVFKKPLAGSKIEIQEIQLDHIRNSTVESGTFSSSDTLFNQIHNLIKWGIKSNMVSVFTDCPHREKLGWLEQLHLMGPSVQYNFNSSALFAKALYDMRQSQTVDGLVPEIAPEYVQFDWGGDMFRDSPEWGSSSILLAWYAYKWYGDETLLTENYPMMKRYVHYLKSKAKNNILYQGLSDWYDIGKERPGVSQLTPHGVTGTSIYHYDLTVMSKIAEKLGYKSDRQYFDSLAVEVKKAFNNEFFNSQNGIYATGSQTAQAMPIYMNIFEPQYKTAVFENLLKDIFIKDTTFTSGDVGHRYLIQALTEHDRDDVIYAMHKDDTRPGYGYQIRKGATALTESWAALPTVSNNHFMLGHLMEWFHANLGGIKQADNSVAYNHVWIEPKLIDVVKSVKVSYHSPYGEIILDRKGDNYYSVHIPIGSKATVSLPAYGHYKVNGKNVKTKLSKDKARVEIELTAGKFLITK</sequence>
<dbReference type="InterPro" id="IPR035396">
    <property type="entry name" value="Bac_rhamnosid6H"/>
</dbReference>
<proteinExistence type="predicted"/>
<evidence type="ECO:0000256" key="1">
    <source>
        <dbReference type="ARBA" id="ARBA00001445"/>
    </source>
</evidence>
<dbReference type="Gene3D" id="2.60.420.10">
    <property type="entry name" value="Maltose phosphorylase, domain 3"/>
    <property type="match status" value="1"/>
</dbReference>
<dbReference type="Pfam" id="PF05592">
    <property type="entry name" value="Bac_rhamnosid"/>
    <property type="match status" value="1"/>
</dbReference>
<dbReference type="Pfam" id="PF17389">
    <property type="entry name" value="Bac_rhamnosid6H"/>
    <property type="match status" value="1"/>
</dbReference>
<reference evidence="8" key="1">
    <citation type="submission" date="2020-10" db="EMBL/GenBank/DDBJ databases">
        <authorList>
            <person name="Lu T."/>
            <person name="Wang Q."/>
            <person name="Han X."/>
        </authorList>
    </citation>
    <scope>NUCLEOTIDE SEQUENCE</scope>
    <source>
        <strain evidence="8">WQ 366</strain>
    </source>
</reference>
<dbReference type="InterPro" id="IPR012341">
    <property type="entry name" value="6hp_glycosidase-like_sf"/>
</dbReference>
<protein>
    <recommendedName>
        <fullName evidence="2">alpha-L-rhamnosidase</fullName>
        <ecNumber evidence="2">3.2.1.40</ecNumber>
    </recommendedName>
</protein>
<dbReference type="Pfam" id="PF08531">
    <property type="entry name" value="Bac_rhamnosid_N"/>
    <property type="match status" value="1"/>
</dbReference>
<name>A0ABS7Z6Z3_9SPHI</name>
<dbReference type="Gene3D" id="2.60.40.10">
    <property type="entry name" value="Immunoglobulins"/>
    <property type="match status" value="1"/>
</dbReference>
<dbReference type="PIRSF" id="PIRSF010631">
    <property type="entry name" value="A-rhamnsds"/>
    <property type="match status" value="1"/>
</dbReference>
<dbReference type="Proteomes" id="UP001165302">
    <property type="component" value="Unassembled WGS sequence"/>
</dbReference>
<keyword evidence="9" id="KW-1185">Reference proteome</keyword>
<dbReference type="InterPro" id="IPR008902">
    <property type="entry name" value="Rhamnosid_concanavalin"/>
</dbReference>
<comment type="catalytic activity">
    <reaction evidence="1">
        <text>Hydrolysis of terminal non-reducing alpha-L-rhamnose residues in alpha-L-rhamnosides.</text>
        <dbReference type="EC" id="3.2.1.40"/>
    </reaction>
</comment>
<dbReference type="EMBL" id="JADEYP010000008">
    <property type="protein sequence ID" value="MCA5004719.1"/>
    <property type="molecule type" value="Genomic_DNA"/>
</dbReference>
<dbReference type="PANTHER" id="PTHR33307">
    <property type="entry name" value="ALPHA-RHAMNOSIDASE (EUROFUNG)"/>
    <property type="match status" value="1"/>
</dbReference>
<evidence type="ECO:0000313" key="9">
    <source>
        <dbReference type="Proteomes" id="UP001165302"/>
    </source>
</evidence>
<dbReference type="InterPro" id="IPR013783">
    <property type="entry name" value="Ig-like_fold"/>
</dbReference>
<evidence type="ECO:0000256" key="2">
    <source>
        <dbReference type="ARBA" id="ARBA00012652"/>
    </source>
</evidence>
<feature type="domain" description="Bacterial alpha-L-rhamnosidase N-terminal" evidence="5">
    <location>
        <begin position="182"/>
        <end position="351"/>
    </location>
</feature>
<evidence type="ECO:0000313" key="8">
    <source>
        <dbReference type="EMBL" id="MCA5004719.1"/>
    </source>
</evidence>
<comment type="caution">
    <text evidence="8">The sequence shown here is derived from an EMBL/GenBank/DDBJ whole genome shotgun (WGS) entry which is preliminary data.</text>
</comment>
<dbReference type="PANTHER" id="PTHR33307:SF11">
    <property type="entry name" value="ALPHA-L-RHAMNOSIDASE"/>
    <property type="match status" value="1"/>
</dbReference>
<evidence type="ECO:0000259" key="5">
    <source>
        <dbReference type="Pfam" id="PF08531"/>
    </source>
</evidence>
<feature type="domain" description="Alpha-L-rhamnosidase concanavalin-like" evidence="4">
    <location>
        <begin position="364"/>
        <end position="445"/>
    </location>
</feature>
<evidence type="ECO:0000259" key="4">
    <source>
        <dbReference type="Pfam" id="PF05592"/>
    </source>
</evidence>
<dbReference type="InterPro" id="IPR016007">
    <property type="entry name" value="Alpha_rhamnosid"/>
</dbReference>
<dbReference type="InterPro" id="IPR008928">
    <property type="entry name" value="6-hairpin_glycosidase_sf"/>
</dbReference>
<dbReference type="Gene3D" id="1.50.10.10">
    <property type="match status" value="1"/>
</dbReference>
<dbReference type="GO" id="GO:0016787">
    <property type="term" value="F:hydrolase activity"/>
    <property type="evidence" value="ECO:0007669"/>
    <property type="project" value="UniProtKB-KW"/>
</dbReference>
<evidence type="ECO:0000259" key="6">
    <source>
        <dbReference type="Pfam" id="PF17389"/>
    </source>
</evidence>
<dbReference type="InterPro" id="IPR035398">
    <property type="entry name" value="Bac_rhamnosid_C"/>
</dbReference>
<accession>A0ABS7Z6Z3</accession>
<feature type="domain" description="Alpha-L-rhamnosidase six-hairpin glycosidase" evidence="6">
    <location>
        <begin position="469"/>
        <end position="805"/>
    </location>
</feature>
<dbReference type="SUPFAM" id="SSF48208">
    <property type="entry name" value="Six-hairpin glycosidases"/>
    <property type="match status" value="1"/>
</dbReference>
<feature type="domain" description="Alpha-L-rhamnosidase C-terminal" evidence="7">
    <location>
        <begin position="814"/>
        <end position="880"/>
    </location>
</feature>
<evidence type="ECO:0000259" key="7">
    <source>
        <dbReference type="Pfam" id="PF17390"/>
    </source>
</evidence>
<dbReference type="Pfam" id="PF17390">
    <property type="entry name" value="Bac_rhamnosid_C"/>
    <property type="match status" value="1"/>
</dbReference>
<dbReference type="RefSeq" id="WP_225552106.1">
    <property type="nucleotide sequence ID" value="NZ_JADEYP010000008.1"/>
</dbReference>
<dbReference type="Pfam" id="PF25788">
    <property type="entry name" value="Ig_Rha78A_N"/>
    <property type="match status" value="1"/>
</dbReference>
<keyword evidence="3 8" id="KW-0378">Hydrolase</keyword>
<dbReference type="Gene3D" id="2.60.120.260">
    <property type="entry name" value="Galactose-binding domain-like"/>
    <property type="match status" value="2"/>
</dbReference>
<gene>
    <name evidence="8" type="ORF">IPZ78_06065</name>
</gene>
<organism evidence="8 9">
    <name type="scientific">Sphingobacterium bovistauri</name>
    <dbReference type="NCBI Taxonomy" id="2781959"/>
    <lineage>
        <taxon>Bacteria</taxon>
        <taxon>Pseudomonadati</taxon>
        <taxon>Bacteroidota</taxon>
        <taxon>Sphingobacteriia</taxon>
        <taxon>Sphingobacteriales</taxon>
        <taxon>Sphingobacteriaceae</taxon>
        <taxon>Sphingobacterium</taxon>
    </lineage>
</organism>